<dbReference type="EMBL" id="JX904533">
    <property type="protein sequence ID" value="AGA18429.1"/>
    <property type="molecule type" value="Genomic_DNA"/>
</dbReference>
<evidence type="ECO:0000313" key="1">
    <source>
        <dbReference type="EMBL" id="AGA18429.1"/>
    </source>
</evidence>
<name>S4TEL4_9VIRU</name>
<protein>
    <submittedName>
        <fullName evidence="1">Uncharacterized protein</fullName>
    </submittedName>
</protein>
<sequence length="154" mass="16703">MAKSRYRRRMKNYKLVNVATKSGGSTGTQILIGRIDKIDAQGVPNGFLNNVKLSLMVSEAESDAGAMMAYLSTDDAWNDDHVISAGATGAVGGIINLAAKRPITTNAVPDNYNDLALGTGGPIYLWVEMADYVAAETFRYVAETWGRYVEFTEI</sequence>
<reference evidence="1" key="1">
    <citation type="journal article" date="2013" name="ISME J.">
        <title>Previously unknown and highly divergent ssDNA viruses populate the oceans.</title>
        <authorList>
            <person name="Labonte J.M."/>
            <person name="Suttle C.A."/>
        </authorList>
    </citation>
    <scope>NUCLEOTIDE SEQUENCE</scope>
</reference>
<accession>S4TEL4</accession>
<proteinExistence type="predicted"/>
<organism evidence="1">
    <name type="scientific">uncultured marine virus</name>
    <dbReference type="NCBI Taxonomy" id="186617"/>
    <lineage>
        <taxon>Viruses</taxon>
        <taxon>environmental samples</taxon>
    </lineage>
</organism>